<evidence type="ECO:0000256" key="1">
    <source>
        <dbReference type="ARBA" id="ARBA00022679"/>
    </source>
</evidence>
<dbReference type="GO" id="GO:0000045">
    <property type="term" value="P:autophagosome assembly"/>
    <property type="evidence" value="ECO:0007669"/>
    <property type="project" value="TreeGrafter"/>
</dbReference>
<dbReference type="InterPro" id="IPR017441">
    <property type="entry name" value="Protein_kinase_ATP_BS"/>
</dbReference>
<dbReference type="GO" id="GO:0005829">
    <property type="term" value="C:cytosol"/>
    <property type="evidence" value="ECO:0007669"/>
    <property type="project" value="TreeGrafter"/>
</dbReference>
<dbReference type="OrthoDB" id="40902at2759"/>
<dbReference type="GO" id="GO:0004674">
    <property type="term" value="F:protein serine/threonine kinase activity"/>
    <property type="evidence" value="ECO:0007669"/>
    <property type="project" value="InterPro"/>
</dbReference>
<dbReference type="GO" id="GO:0016020">
    <property type="term" value="C:membrane"/>
    <property type="evidence" value="ECO:0007669"/>
    <property type="project" value="TreeGrafter"/>
</dbReference>
<accession>A0A8S1KNQ8</accession>
<keyword evidence="2 5" id="KW-0547">Nucleotide-binding</keyword>
<evidence type="ECO:0000256" key="5">
    <source>
        <dbReference type="PROSITE-ProRule" id="PRU10141"/>
    </source>
</evidence>
<sequence>MFQNPTCLPQNIFSQGRVQSGLNLNRDQRRKAIDHYSYAIDQVIGQGFSSTVYKGRDEKTLQNVAVKVIDMKRLNKSIQTQLLKNEINALRQFNHQNILKLFDVCYSQNNTYIITEFCDSVQS</sequence>
<evidence type="ECO:0000256" key="3">
    <source>
        <dbReference type="ARBA" id="ARBA00022777"/>
    </source>
</evidence>
<feature type="domain" description="Protein kinase" evidence="6">
    <location>
        <begin position="38"/>
        <end position="123"/>
    </location>
</feature>
<evidence type="ECO:0000313" key="7">
    <source>
        <dbReference type="EMBL" id="CAD8056859.1"/>
    </source>
</evidence>
<keyword evidence="3" id="KW-0418">Kinase</keyword>
<comment type="caution">
    <text evidence="7">The sequence shown here is derived from an EMBL/GenBank/DDBJ whole genome shotgun (WGS) entry which is preliminary data.</text>
</comment>
<evidence type="ECO:0000259" key="6">
    <source>
        <dbReference type="PROSITE" id="PS50011"/>
    </source>
</evidence>
<keyword evidence="4 5" id="KW-0067">ATP-binding</keyword>
<dbReference type="InterPro" id="IPR000719">
    <property type="entry name" value="Prot_kinase_dom"/>
</dbReference>
<dbReference type="GO" id="GO:0000407">
    <property type="term" value="C:phagophore assembly site"/>
    <property type="evidence" value="ECO:0007669"/>
    <property type="project" value="TreeGrafter"/>
</dbReference>
<evidence type="ECO:0000256" key="4">
    <source>
        <dbReference type="ARBA" id="ARBA00022840"/>
    </source>
</evidence>
<dbReference type="PROSITE" id="PS50011">
    <property type="entry name" value="PROTEIN_KINASE_DOM"/>
    <property type="match status" value="1"/>
</dbReference>
<protein>
    <recommendedName>
        <fullName evidence="6">Protein kinase domain-containing protein</fullName>
    </recommendedName>
</protein>
<dbReference type="Proteomes" id="UP000692954">
    <property type="component" value="Unassembled WGS sequence"/>
</dbReference>
<evidence type="ECO:0000313" key="8">
    <source>
        <dbReference type="Proteomes" id="UP000692954"/>
    </source>
</evidence>
<dbReference type="AlphaFoldDB" id="A0A8S1KNQ8"/>
<dbReference type="EMBL" id="CAJJDN010000010">
    <property type="protein sequence ID" value="CAD8056859.1"/>
    <property type="molecule type" value="Genomic_DNA"/>
</dbReference>
<dbReference type="GO" id="GO:0010506">
    <property type="term" value="P:regulation of autophagy"/>
    <property type="evidence" value="ECO:0007669"/>
    <property type="project" value="InterPro"/>
</dbReference>
<keyword evidence="8" id="KW-1185">Reference proteome</keyword>
<dbReference type="FunFam" id="3.30.200.20:FF:000042">
    <property type="entry name" value="Aurora kinase A"/>
    <property type="match status" value="1"/>
</dbReference>
<dbReference type="PROSITE" id="PS00107">
    <property type="entry name" value="PROTEIN_KINASE_ATP"/>
    <property type="match status" value="1"/>
</dbReference>
<proteinExistence type="predicted"/>
<feature type="binding site" evidence="5">
    <location>
        <position position="67"/>
    </location>
    <ligand>
        <name>ATP</name>
        <dbReference type="ChEBI" id="CHEBI:30616"/>
    </ligand>
</feature>
<dbReference type="InterPro" id="IPR045269">
    <property type="entry name" value="Atg1-like"/>
</dbReference>
<dbReference type="PANTHER" id="PTHR24348:SF22">
    <property type="entry name" value="NON-SPECIFIC SERINE_THREONINE PROTEIN KINASE"/>
    <property type="match status" value="1"/>
</dbReference>
<dbReference type="Pfam" id="PF00069">
    <property type="entry name" value="Pkinase"/>
    <property type="match status" value="1"/>
</dbReference>
<evidence type="ECO:0000256" key="2">
    <source>
        <dbReference type="ARBA" id="ARBA00022741"/>
    </source>
</evidence>
<reference evidence="7" key="1">
    <citation type="submission" date="2021-01" db="EMBL/GenBank/DDBJ databases">
        <authorList>
            <consortium name="Genoscope - CEA"/>
            <person name="William W."/>
        </authorList>
    </citation>
    <scope>NUCLEOTIDE SEQUENCE</scope>
</reference>
<dbReference type="PANTHER" id="PTHR24348">
    <property type="entry name" value="SERINE/THREONINE-PROTEIN KINASE UNC-51-RELATED"/>
    <property type="match status" value="1"/>
</dbReference>
<name>A0A8S1KNQ8_9CILI</name>
<dbReference type="GO" id="GO:0005524">
    <property type="term" value="F:ATP binding"/>
    <property type="evidence" value="ECO:0007669"/>
    <property type="project" value="UniProtKB-UniRule"/>
</dbReference>
<dbReference type="GO" id="GO:0005776">
    <property type="term" value="C:autophagosome"/>
    <property type="evidence" value="ECO:0007669"/>
    <property type="project" value="TreeGrafter"/>
</dbReference>
<keyword evidence="1" id="KW-0808">Transferase</keyword>
<organism evidence="7 8">
    <name type="scientific">Paramecium sonneborni</name>
    <dbReference type="NCBI Taxonomy" id="65129"/>
    <lineage>
        <taxon>Eukaryota</taxon>
        <taxon>Sar</taxon>
        <taxon>Alveolata</taxon>
        <taxon>Ciliophora</taxon>
        <taxon>Intramacronucleata</taxon>
        <taxon>Oligohymenophorea</taxon>
        <taxon>Peniculida</taxon>
        <taxon>Parameciidae</taxon>
        <taxon>Paramecium</taxon>
    </lineage>
</organism>
<gene>
    <name evidence="7" type="ORF">PSON_ATCC_30995.1.T0100494</name>
</gene>